<dbReference type="InterPro" id="IPR036737">
    <property type="entry name" value="OmpA-like_sf"/>
</dbReference>
<protein>
    <submittedName>
        <fullName evidence="7">OmpA family protein</fullName>
    </submittedName>
</protein>
<dbReference type="EMBL" id="JANHAX010000007">
    <property type="protein sequence ID" value="MDQ2092036.1"/>
    <property type="molecule type" value="Genomic_DNA"/>
</dbReference>
<dbReference type="PROSITE" id="PS51123">
    <property type="entry name" value="OMPA_2"/>
    <property type="match status" value="1"/>
</dbReference>
<keyword evidence="8" id="KW-1185">Reference proteome</keyword>
<evidence type="ECO:0000256" key="1">
    <source>
        <dbReference type="ARBA" id="ARBA00004442"/>
    </source>
</evidence>
<evidence type="ECO:0000256" key="2">
    <source>
        <dbReference type="ARBA" id="ARBA00023136"/>
    </source>
</evidence>
<dbReference type="InterPro" id="IPR006664">
    <property type="entry name" value="OMP_bac"/>
</dbReference>
<dbReference type="AlphaFoldDB" id="A0AAE3WFF7"/>
<evidence type="ECO:0000313" key="8">
    <source>
        <dbReference type="Proteomes" id="UP001226762"/>
    </source>
</evidence>
<evidence type="ECO:0000256" key="4">
    <source>
        <dbReference type="PROSITE-ProRule" id="PRU00473"/>
    </source>
</evidence>
<dbReference type="Proteomes" id="UP001226762">
    <property type="component" value="Unassembled WGS sequence"/>
</dbReference>
<keyword evidence="5" id="KW-0732">Signal</keyword>
<proteinExistence type="predicted"/>
<dbReference type="SUPFAM" id="SSF103088">
    <property type="entry name" value="OmpA-like"/>
    <property type="match status" value="1"/>
</dbReference>
<dbReference type="Pfam" id="PF00691">
    <property type="entry name" value="OmpA"/>
    <property type="match status" value="1"/>
</dbReference>
<dbReference type="PRINTS" id="PR01021">
    <property type="entry name" value="OMPADOMAIN"/>
</dbReference>
<dbReference type="RefSeq" id="WP_306737343.1">
    <property type="nucleotide sequence ID" value="NZ_JANHAX010000007.1"/>
</dbReference>
<evidence type="ECO:0000256" key="5">
    <source>
        <dbReference type="SAM" id="SignalP"/>
    </source>
</evidence>
<feature type="chain" id="PRO_5041972607" evidence="5">
    <location>
        <begin position="21"/>
        <end position="219"/>
    </location>
</feature>
<feature type="signal peptide" evidence="5">
    <location>
        <begin position="1"/>
        <end position="20"/>
    </location>
</feature>
<evidence type="ECO:0000313" key="7">
    <source>
        <dbReference type="EMBL" id="MDQ2092036.1"/>
    </source>
</evidence>
<dbReference type="GO" id="GO:0009279">
    <property type="term" value="C:cell outer membrane"/>
    <property type="evidence" value="ECO:0007669"/>
    <property type="project" value="UniProtKB-SubCell"/>
</dbReference>
<keyword evidence="2 4" id="KW-0472">Membrane</keyword>
<dbReference type="PROSITE" id="PS51257">
    <property type="entry name" value="PROKAR_LIPOPROTEIN"/>
    <property type="match status" value="1"/>
</dbReference>
<evidence type="ECO:0000259" key="6">
    <source>
        <dbReference type="PROSITE" id="PS51123"/>
    </source>
</evidence>
<gene>
    <name evidence="7" type="ORF">NO357_19210</name>
</gene>
<name>A0AAE3WFF7_9RHOB</name>
<organism evidence="7 8">
    <name type="scientific">Marimonas arenosa</name>
    <dbReference type="NCBI Taxonomy" id="1795305"/>
    <lineage>
        <taxon>Bacteria</taxon>
        <taxon>Pseudomonadati</taxon>
        <taxon>Pseudomonadota</taxon>
        <taxon>Alphaproteobacteria</taxon>
        <taxon>Rhodobacterales</taxon>
        <taxon>Paracoccaceae</taxon>
        <taxon>Marimonas</taxon>
    </lineage>
</organism>
<evidence type="ECO:0000256" key="3">
    <source>
        <dbReference type="ARBA" id="ARBA00023237"/>
    </source>
</evidence>
<keyword evidence="3" id="KW-0998">Cell outer membrane</keyword>
<dbReference type="Gene3D" id="3.30.1330.60">
    <property type="entry name" value="OmpA-like domain"/>
    <property type="match status" value="1"/>
</dbReference>
<accession>A0AAE3WFF7</accession>
<dbReference type="CDD" id="cd07185">
    <property type="entry name" value="OmpA_C-like"/>
    <property type="match status" value="1"/>
</dbReference>
<dbReference type="PANTHER" id="PTHR30329:SF21">
    <property type="entry name" value="LIPOPROTEIN YIAD-RELATED"/>
    <property type="match status" value="1"/>
</dbReference>
<feature type="domain" description="OmpA-like" evidence="6">
    <location>
        <begin position="62"/>
        <end position="178"/>
    </location>
</feature>
<dbReference type="PANTHER" id="PTHR30329">
    <property type="entry name" value="STATOR ELEMENT OF FLAGELLAR MOTOR COMPLEX"/>
    <property type="match status" value="1"/>
</dbReference>
<comment type="subcellular location">
    <subcellularLocation>
        <location evidence="1">Cell outer membrane</location>
    </subcellularLocation>
</comment>
<dbReference type="InterPro" id="IPR006665">
    <property type="entry name" value="OmpA-like"/>
</dbReference>
<dbReference type="InterPro" id="IPR050330">
    <property type="entry name" value="Bact_OuterMem_StrucFunc"/>
</dbReference>
<reference evidence="7" key="1">
    <citation type="submission" date="2022-07" db="EMBL/GenBank/DDBJ databases">
        <authorList>
            <person name="Otstavnykh N."/>
            <person name="Isaeva M."/>
            <person name="Bystritskaya E."/>
        </authorList>
    </citation>
    <scope>NUCLEOTIDE SEQUENCE</scope>
    <source>
        <strain evidence="7">KCTC 52189</strain>
    </source>
</reference>
<reference evidence="7" key="2">
    <citation type="submission" date="2023-02" db="EMBL/GenBank/DDBJ databases">
        <title>'Rhodoalgimonas zhirmunskyi' gen. nov., isolated from a red alga.</title>
        <authorList>
            <person name="Nedashkovskaya O.I."/>
            <person name="Otstavnykh N.Y."/>
            <person name="Bystritskaya E.P."/>
            <person name="Balabanova L.A."/>
            <person name="Isaeva M.P."/>
        </authorList>
    </citation>
    <scope>NUCLEOTIDE SEQUENCE</scope>
    <source>
        <strain evidence="7">KCTC 52189</strain>
    </source>
</reference>
<sequence length="219" mass="24240">MRKFLLLPIGLLALSGCAVNTPGGQSFFREAGANLDSGYFGNATMNNTQIMSGERSYVYSLANRFAQEVPTVVNFAFDRADLDAGARDTLRQQAQWIRQFPEVRFRVYGHADAPGSNAYNKRLGLRRAKAAVNYLVSQGISRSRLEAVASFGETQLIVNTQGKERRNRRAVTEVSGFVRNHPSVLDGKYAQIIYREYVNSAIPKTTLSGISGDDFKTSE</sequence>
<comment type="caution">
    <text evidence="7">The sequence shown here is derived from an EMBL/GenBank/DDBJ whole genome shotgun (WGS) entry which is preliminary data.</text>
</comment>